<dbReference type="Proteomes" id="UP000749559">
    <property type="component" value="Unassembled WGS sequence"/>
</dbReference>
<gene>
    <name evidence="1" type="ORF">OFUS_LOCUS7824</name>
</gene>
<sequence length="256" mass="29387">MWYHFSKKKDKTYYEFGIKGTQAYIFYHSHLAINQESSAHNLQSRKMACKIAALSIFGCFVVVTMAAEMRQATEKENFVTDEEAKKNLEMIEYYVNKTKMTPYDNFIISSGLNRIKRNAVPGSNEHWCCQEDPVFGKEYNTRTEGVYKPVTKIRRSQTKCGFGGWKRCVVDRTYTTLEVTYKSVIDTREFRQSEWTQGCPSLKVTCCRGFILNKPVNQCMTIDEIEALGRVLKQNGGEALCLMQILGGGTCQMNKK</sequence>
<keyword evidence="2" id="KW-1185">Reference proteome</keyword>
<reference evidence="1" key="1">
    <citation type="submission" date="2022-03" db="EMBL/GenBank/DDBJ databases">
        <authorList>
            <person name="Martin C."/>
        </authorList>
    </citation>
    <scope>NUCLEOTIDE SEQUENCE</scope>
</reference>
<organism evidence="1 2">
    <name type="scientific">Owenia fusiformis</name>
    <name type="common">Polychaete worm</name>
    <dbReference type="NCBI Taxonomy" id="6347"/>
    <lineage>
        <taxon>Eukaryota</taxon>
        <taxon>Metazoa</taxon>
        <taxon>Spiralia</taxon>
        <taxon>Lophotrochozoa</taxon>
        <taxon>Annelida</taxon>
        <taxon>Polychaeta</taxon>
        <taxon>Sedentaria</taxon>
        <taxon>Canalipalpata</taxon>
        <taxon>Sabellida</taxon>
        <taxon>Oweniida</taxon>
        <taxon>Oweniidae</taxon>
        <taxon>Owenia</taxon>
    </lineage>
</organism>
<dbReference type="AlphaFoldDB" id="A0A8J1UFE6"/>
<evidence type="ECO:0000313" key="1">
    <source>
        <dbReference type="EMBL" id="CAH1781220.1"/>
    </source>
</evidence>
<accession>A0A8J1UFE6</accession>
<evidence type="ECO:0000313" key="2">
    <source>
        <dbReference type="Proteomes" id="UP000749559"/>
    </source>
</evidence>
<comment type="caution">
    <text evidence="1">The sequence shown here is derived from an EMBL/GenBank/DDBJ whole genome shotgun (WGS) entry which is preliminary data.</text>
</comment>
<name>A0A8J1UFE6_OWEFU</name>
<protein>
    <submittedName>
        <fullName evidence="1">Uncharacterized protein</fullName>
    </submittedName>
</protein>
<dbReference type="EMBL" id="CAIIXF020000004">
    <property type="protein sequence ID" value="CAH1781220.1"/>
    <property type="molecule type" value="Genomic_DNA"/>
</dbReference>
<proteinExistence type="predicted"/>